<comment type="caution">
    <text evidence="2">The sequence shown here is derived from an EMBL/GenBank/DDBJ whole genome shotgun (WGS) entry which is preliminary data.</text>
</comment>
<gene>
    <name evidence="2" type="ORF">DRP44_05345</name>
</gene>
<dbReference type="NCBIfam" id="TIGR04183">
    <property type="entry name" value="Por_Secre_tail"/>
    <property type="match status" value="1"/>
</dbReference>
<dbReference type="AlphaFoldDB" id="A0A660S7P8"/>
<protein>
    <recommendedName>
        <fullName evidence="1">FlgD/Vpr Ig-like domain-containing protein</fullName>
    </recommendedName>
</protein>
<dbReference type="Gene3D" id="2.60.40.4070">
    <property type="match status" value="1"/>
</dbReference>
<feature type="domain" description="FlgD/Vpr Ig-like" evidence="1">
    <location>
        <begin position="61"/>
        <end position="114"/>
    </location>
</feature>
<evidence type="ECO:0000313" key="2">
    <source>
        <dbReference type="EMBL" id="RKX65891.1"/>
    </source>
</evidence>
<evidence type="ECO:0000313" key="3">
    <source>
        <dbReference type="Proteomes" id="UP000282321"/>
    </source>
</evidence>
<accession>A0A660S7P8</accession>
<proteinExistence type="predicted"/>
<dbReference type="Proteomes" id="UP000282321">
    <property type="component" value="Unassembled WGS sequence"/>
</dbReference>
<reference evidence="2 3" key="1">
    <citation type="submission" date="2018-06" db="EMBL/GenBank/DDBJ databases">
        <title>Extensive metabolic versatility and redundancy in microbially diverse, dynamic hydrothermal sediments.</title>
        <authorList>
            <person name="Dombrowski N."/>
            <person name="Teske A."/>
            <person name="Baker B.J."/>
        </authorList>
    </citation>
    <scope>NUCLEOTIDE SEQUENCE [LARGE SCALE GENOMIC DNA]</scope>
    <source>
        <strain evidence="2">B35_G9</strain>
    </source>
</reference>
<name>A0A660S7P8_UNCT6</name>
<dbReference type="InterPro" id="IPR025965">
    <property type="entry name" value="FlgD/Vpr_Ig-like"/>
</dbReference>
<organism evidence="2 3">
    <name type="scientific">candidate division TA06 bacterium</name>
    <dbReference type="NCBI Taxonomy" id="2250710"/>
    <lineage>
        <taxon>Bacteria</taxon>
        <taxon>Bacteria division TA06</taxon>
    </lineage>
</organism>
<sequence length="126" mass="14299">MATDTNTIYATADKAQDIYNSGMQSVEEKTTHKVVEYNIRSLGNDLFTEKINLEYNIINDGNVNISIYDACGRFVTRLVDSYAKSGSHRISWRGVDSRGNKVRNGIYFISMNYKGRVKSTKVMLIK</sequence>
<evidence type="ECO:0000259" key="1">
    <source>
        <dbReference type="Pfam" id="PF13860"/>
    </source>
</evidence>
<dbReference type="InterPro" id="IPR026444">
    <property type="entry name" value="Secre_tail"/>
</dbReference>
<dbReference type="Pfam" id="PF13860">
    <property type="entry name" value="FlgD_ig"/>
    <property type="match status" value="1"/>
</dbReference>
<dbReference type="EMBL" id="QNBC01000066">
    <property type="protein sequence ID" value="RKX65891.1"/>
    <property type="molecule type" value="Genomic_DNA"/>
</dbReference>